<keyword evidence="5 7" id="KW-0802">TPR repeat</keyword>
<evidence type="ECO:0000256" key="6">
    <source>
        <dbReference type="ARBA" id="ARBA00023306"/>
    </source>
</evidence>
<evidence type="ECO:0000313" key="9">
    <source>
        <dbReference type="EMBL" id="GMI09253.1"/>
    </source>
</evidence>
<keyword evidence="10" id="KW-1185">Reference proteome</keyword>
<dbReference type="Pfam" id="PF13181">
    <property type="entry name" value="TPR_8"/>
    <property type="match status" value="1"/>
</dbReference>
<evidence type="ECO:0000256" key="1">
    <source>
        <dbReference type="ARBA" id="ARBA00022618"/>
    </source>
</evidence>
<dbReference type="Pfam" id="PF13174">
    <property type="entry name" value="TPR_6"/>
    <property type="match status" value="1"/>
</dbReference>
<dbReference type="SUPFAM" id="SSF48452">
    <property type="entry name" value="TPR-like"/>
    <property type="match status" value="1"/>
</dbReference>
<reference evidence="9" key="1">
    <citation type="submission" date="2022-07" db="EMBL/GenBank/DDBJ databases">
        <title>Genome analysis of Parmales, a sister group of diatoms, reveals the evolutionary specialization of diatoms from phago-mixotrophs to photoautotrophs.</title>
        <authorList>
            <person name="Ban H."/>
            <person name="Sato S."/>
            <person name="Yoshikawa S."/>
            <person name="Kazumasa Y."/>
            <person name="Nakamura Y."/>
            <person name="Ichinomiya M."/>
            <person name="Saitoh K."/>
            <person name="Sato N."/>
            <person name="Blanc-Mathieu R."/>
            <person name="Endo H."/>
            <person name="Kuwata A."/>
            <person name="Ogata H."/>
        </authorList>
    </citation>
    <scope>NUCLEOTIDE SEQUENCE</scope>
</reference>
<evidence type="ECO:0000259" key="8">
    <source>
        <dbReference type="Pfam" id="PF04049"/>
    </source>
</evidence>
<dbReference type="SMART" id="SM00028">
    <property type="entry name" value="TPR"/>
    <property type="match status" value="6"/>
</dbReference>
<dbReference type="PANTHER" id="PTHR12558:SF10">
    <property type="entry name" value="CELL DIVISION CYCLE PROTEIN 23 HOMOLOG"/>
    <property type="match status" value="1"/>
</dbReference>
<keyword evidence="3" id="KW-0498">Mitosis</keyword>
<dbReference type="InterPro" id="IPR007192">
    <property type="entry name" value="APC8"/>
</dbReference>
<dbReference type="Gene3D" id="1.25.40.10">
    <property type="entry name" value="Tetratricopeptide repeat domain"/>
    <property type="match status" value="3"/>
</dbReference>
<dbReference type="GO" id="GO:0045842">
    <property type="term" value="P:positive regulation of mitotic metaphase/anaphase transition"/>
    <property type="evidence" value="ECO:0007669"/>
    <property type="project" value="TreeGrafter"/>
</dbReference>
<dbReference type="GO" id="GO:0016567">
    <property type="term" value="P:protein ubiquitination"/>
    <property type="evidence" value="ECO:0007669"/>
    <property type="project" value="TreeGrafter"/>
</dbReference>
<dbReference type="GO" id="GO:0005680">
    <property type="term" value="C:anaphase-promoting complex"/>
    <property type="evidence" value="ECO:0007669"/>
    <property type="project" value="InterPro"/>
</dbReference>
<dbReference type="Pfam" id="PF04049">
    <property type="entry name" value="ANAPC8"/>
    <property type="match status" value="1"/>
</dbReference>
<keyword evidence="6" id="KW-0131">Cell cycle</keyword>
<dbReference type="InterPro" id="IPR011990">
    <property type="entry name" value="TPR-like_helical_dom_sf"/>
</dbReference>
<evidence type="ECO:0000256" key="7">
    <source>
        <dbReference type="PROSITE-ProRule" id="PRU00339"/>
    </source>
</evidence>
<dbReference type="GO" id="GO:0051301">
    <property type="term" value="P:cell division"/>
    <property type="evidence" value="ECO:0007669"/>
    <property type="project" value="UniProtKB-KW"/>
</dbReference>
<keyword evidence="1" id="KW-0132">Cell division</keyword>
<proteinExistence type="predicted"/>
<keyword evidence="2" id="KW-0677">Repeat</keyword>
<evidence type="ECO:0000256" key="4">
    <source>
        <dbReference type="ARBA" id="ARBA00022786"/>
    </source>
</evidence>
<dbReference type="Proteomes" id="UP001165082">
    <property type="component" value="Unassembled WGS sequence"/>
</dbReference>
<evidence type="ECO:0000256" key="3">
    <source>
        <dbReference type="ARBA" id="ARBA00022776"/>
    </source>
</evidence>
<dbReference type="PROSITE" id="PS50005">
    <property type="entry name" value="TPR"/>
    <property type="match status" value="1"/>
</dbReference>
<accession>A0A9W7FBT9</accession>
<dbReference type="EMBL" id="BRXZ01000305">
    <property type="protein sequence ID" value="GMI09253.1"/>
    <property type="molecule type" value="Genomic_DNA"/>
</dbReference>
<dbReference type="AlphaFoldDB" id="A0A9W7FBT9"/>
<dbReference type="PANTHER" id="PTHR12558">
    <property type="entry name" value="CELL DIVISION CYCLE 16,23,27"/>
    <property type="match status" value="1"/>
</dbReference>
<dbReference type="OrthoDB" id="10262026at2759"/>
<organism evidence="9 10">
    <name type="scientific">Triparma retinervis</name>
    <dbReference type="NCBI Taxonomy" id="2557542"/>
    <lineage>
        <taxon>Eukaryota</taxon>
        <taxon>Sar</taxon>
        <taxon>Stramenopiles</taxon>
        <taxon>Ochrophyta</taxon>
        <taxon>Bolidophyceae</taxon>
        <taxon>Parmales</taxon>
        <taxon>Triparmaceae</taxon>
        <taxon>Triparma</taxon>
    </lineage>
</organism>
<dbReference type="GO" id="GO:0031145">
    <property type="term" value="P:anaphase-promoting complex-dependent catabolic process"/>
    <property type="evidence" value="ECO:0007669"/>
    <property type="project" value="TreeGrafter"/>
</dbReference>
<protein>
    <recommendedName>
        <fullName evidence="8">Cdc23 domain-containing protein</fullName>
    </recommendedName>
</protein>
<gene>
    <name evidence="9" type="ORF">TrRE_jg10707</name>
</gene>
<dbReference type="InterPro" id="IPR019734">
    <property type="entry name" value="TPR_rpt"/>
</dbReference>
<sequence length="423" mass="48304">MDWDPLNTQKELQNAIITLSQYGLKLSTKCLHHHSFHHITLSRSLLDLGEYTRLASLLSDPVDPSAPKDDLPPLGLWLWAYGNYLGGEKRKEEEIGELSTTAPTSLLHDALLSQTRDALVSSILSFRWNWSAWLDLAAICVDNATIHESVEEALKPLQDHYMYMFFLAHVFLEQQQNDQALQVIERLQSTFPNSNALQSQTALAHYNLRDFDRAQECYVDLVEADPYRLEGMDVFSNILYVKEAKAELSALAQSASNVDKYRPEVCCIIGNYYSLKSHHTLAVSYFQRALKLNRNFLSAWTLMGHEYVEMRKTDKEAIKSYERAVITNDRENLATKKLAKLYREEGDAKKAADCYLRLIDNLGSSVDQGSAEALLFLAQYFKNIKNYENSALMCSRLLEYPGPEKEEAQALLRDIRSRRQATS</sequence>
<keyword evidence="4" id="KW-0833">Ubl conjugation pathway</keyword>
<evidence type="ECO:0000256" key="2">
    <source>
        <dbReference type="ARBA" id="ARBA00022737"/>
    </source>
</evidence>
<feature type="repeat" description="TPR" evidence="7">
    <location>
        <begin position="263"/>
        <end position="296"/>
    </location>
</feature>
<comment type="caution">
    <text evidence="9">The sequence shown here is derived from an EMBL/GenBank/DDBJ whole genome shotgun (WGS) entry which is preliminary data.</text>
</comment>
<name>A0A9W7FBT9_9STRA</name>
<evidence type="ECO:0000256" key="5">
    <source>
        <dbReference type="ARBA" id="ARBA00022803"/>
    </source>
</evidence>
<evidence type="ECO:0000313" key="10">
    <source>
        <dbReference type="Proteomes" id="UP001165082"/>
    </source>
</evidence>
<feature type="domain" description="Cdc23" evidence="8">
    <location>
        <begin position="113"/>
        <end position="202"/>
    </location>
</feature>